<dbReference type="InterPro" id="IPR015421">
    <property type="entry name" value="PyrdxlP-dep_Trfase_major"/>
</dbReference>
<dbReference type="NCBIfam" id="NF005817">
    <property type="entry name" value="PRK07683.1"/>
    <property type="match status" value="1"/>
</dbReference>
<evidence type="ECO:0000313" key="9">
    <source>
        <dbReference type="Proteomes" id="UP000321816"/>
    </source>
</evidence>
<evidence type="ECO:0000256" key="6">
    <source>
        <dbReference type="RuleBase" id="RU000481"/>
    </source>
</evidence>
<evidence type="ECO:0000256" key="5">
    <source>
        <dbReference type="ARBA" id="ARBA00022898"/>
    </source>
</evidence>
<comment type="cofactor">
    <cofactor evidence="1 6">
        <name>pyridoxal 5'-phosphate</name>
        <dbReference type="ChEBI" id="CHEBI:597326"/>
    </cofactor>
</comment>
<dbReference type="OrthoDB" id="9802328at2"/>
<evidence type="ECO:0000256" key="1">
    <source>
        <dbReference type="ARBA" id="ARBA00001933"/>
    </source>
</evidence>
<dbReference type="AlphaFoldDB" id="A0A5C7FIN0"/>
<keyword evidence="4 6" id="KW-0808">Transferase</keyword>
<dbReference type="GO" id="GO:0008483">
    <property type="term" value="F:transaminase activity"/>
    <property type="evidence" value="ECO:0007669"/>
    <property type="project" value="UniProtKB-KW"/>
</dbReference>
<dbReference type="FunFam" id="3.40.640.10:FF:000033">
    <property type="entry name" value="Aspartate aminotransferase"/>
    <property type="match status" value="1"/>
</dbReference>
<dbReference type="EC" id="2.6.1.-" evidence="6"/>
<evidence type="ECO:0000256" key="4">
    <source>
        <dbReference type="ARBA" id="ARBA00022679"/>
    </source>
</evidence>
<evidence type="ECO:0000259" key="7">
    <source>
        <dbReference type="Pfam" id="PF00155"/>
    </source>
</evidence>
<dbReference type="GO" id="GO:0006520">
    <property type="term" value="P:amino acid metabolic process"/>
    <property type="evidence" value="ECO:0007669"/>
    <property type="project" value="InterPro"/>
</dbReference>
<dbReference type="Pfam" id="PF00155">
    <property type="entry name" value="Aminotran_1_2"/>
    <property type="match status" value="1"/>
</dbReference>
<dbReference type="GO" id="GO:0030170">
    <property type="term" value="F:pyridoxal phosphate binding"/>
    <property type="evidence" value="ECO:0007669"/>
    <property type="project" value="InterPro"/>
</dbReference>
<dbReference type="Gene3D" id="3.40.640.10">
    <property type="entry name" value="Type I PLP-dependent aspartate aminotransferase-like (Major domain)"/>
    <property type="match status" value="1"/>
</dbReference>
<keyword evidence="9" id="KW-1185">Reference proteome</keyword>
<dbReference type="PROSITE" id="PS00105">
    <property type="entry name" value="AA_TRANSFER_CLASS_1"/>
    <property type="match status" value="1"/>
</dbReference>
<dbReference type="CDD" id="cd00609">
    <property type="entry name" value="AAT_like"/>
    <property type="match status" value="1"/>
</dbReference>
<name>A0A5C7FIN0_9BACI</name>
<protein>
    <recommendedName>
        <fullName evidence="6">Aminotransferase</fullName>
        <ecNumber evidence="6">2.6.1.-</ecNumber>
    </recommendedName>
</protein>
<reference evidence="8 9" key="1">
    <citation type="submission" date="2024-01" db="EMBL/GenBank/DDBJ databases">
        <title>Complete Genome Sequence of Alkalicoccus halolimnae BZ-SZ-XJ29T, a Moderately Halophilic Bacterium Isolated from a Salt Lake.</title>
        <authorList>
            <person name="Zhao B."/>
        </authorList>
    </citation>
    <scope>NUCLEOTIDE SEQUENCE [LARGE SCALE GENOMIC DNA]</scope>
    <source>
        <strain evidence="8 9">BZ-SZ-XJ29</strain>
    </source>
</reference>
<dbReference type="RefSeq" id="WP_147802154.1">
    <property type="nucleotide sequence ID" value="NZ_CP144914.1"/>
</dbReference>
<evidence type="ECO:0000256" key="2">
    <source>
        <dbReference type="ARBA" id="ARBA00007441"/>
    </source>
</evidence>
<comment type="similarity">
    <text evidence="2 6">Belongs to the class-I pyridoxal-phosphate-dependent aminotransferase family.</text>
</comment>
<dbReference type="SUPFAM" id="SSF53383">
    <property type="entry name" value="PLP-dependent transferases"/>
    <property type="match status" value="1"/>
</dbReference>
<dbReference type="EMBL" id="CP144914">
    <property type="protein sequence ID" value="WWD81542.1"/>
    <property type="molecule type" value="Genomic_DNA"/>
</dbReference>
<dbReference type="InterPro" id="IPR015422">
    <property type="entry name" value="PyrdxlP-dep_Trfase_small"/>
</dbReference>
<gene>
    <name evidence="8" type="ORF">FTX54_008385</name>
</gene>
<dbReference type="KEGG" id="ahal:FTX54_008385"/>
<dbReference type="InterPro" id="IPR050596">
    <property type="entry name" value="AspAT/PAT-like"/>
</dbReference>
<dbReference type="PANTHER" id="PTHR46383:SF4">
    <property type="entry name" value="AMINOTRANSFERASE"/>
    <property type="match status" value="1"/>
</dbReference>
<dbReference type="Proteomes" id="UP000321816">
    <property type="component" value="Chromosome"/>
</dbReference>
<organism evidence="8 9">
    <name type="scientific">Alkalicoccus halolimnae</name>
    <dbReference type="NCBI Taxonomy" id="1667239"/>
    <lineage>
        <taxon>Bacteria</taxon>
        <taxon>Bacillati</taxon>
        <taxon>Bacillota</taxon>
        <taxon>Bacilli</taxon>
        <taxon>Bacillales</taxon>
        <taxon>Bacillaceae</taxon>
        <taxon>Alkalicoccus</taxon>
    </lineage>
</organism>
<keyword evidence="3 6" id="KW-0032">Aminotransferase</keyword>
<proteinExistence type="inferred from homology"/>
<evidence type="ECO:0000256" key="3">
    <source>
        <dbReference type="ARBA" id="ARBA00022576"/>
    </source>
</evidence>
<sequence length="388" mass="43305">MNQKLNQQVTNLEISGIRQFFNRVQQYPEAVQLTLGQPDFPTPEHIKTAAAEAIVNNETTYTANAGTIELRKAASAWAEKRYNLTYMADSEIIVTVGASQAIDVTMRTILEPGDEVIVPAPAYPAYEPIIKQCGAEVIFVDTRKSGFKLTKEQLLKHITKKTKAVMLPYPSNPTGVVLSEYELRELHSVLEQEEVFVVADEIYSELRYNGKHESIASLPNMKEKTIVINGLSKSHSMTGWRIGFLFAHESVARHLLKVHQYNVSCASSISQAAALAALTSGLTDPVNMRTIYNRRRVWLVKQLQDASIPAVVPEGAFYIFPDISKSGLSSYEFSLKLLSEEKLAVVPGNAFSSFGEGYIRLSYAYSMSELEEAVKRLIRFWRKIGGES</sequence>
<dbReference type="InterPro" id="IPR015424">
    <property type="entry name" value="PyrdxlP-dep_Trfase"/>
</dbReference>
<feature type="domain" description="Aminotransferase class I/classII large" evidence="7">
    <location>
        <begin position="30"/>
        <end position="377"/>
    </location>
</feature>
<dbReference type="Gene3D" id="3.90.1150.10">
    <property type="entry name" value="Aspartate Aminotransferase, domain 1"/>
    <property type="match status" value="1"/>
</dbReference>
<dbReference type="InterPro" id="IPR004838">
    <property type="entry name" value="NHTrfase_class1_PyrdxlP-BS"/>
</dbReference>
<dbReference type="PRINTS" id="PR00753">
    <property type="entry name" value="ACCSYNTHASE"/>
</dbReference>
<accession>A0A5C7FIN0</accession>
<dbReference type="PANTHER" id="PTHR46383">
    <property type="entry name" value="ASPARTATE AMINOTRANSFERASE"/>
    <property type="match status" value="1"/>
</dbReference>
<keyword evidence="5" id="KW-0663">Pyridoxal phosphate</keyword>
<evidence type="ECO:0000313" key="8">
    <source>
        <dbReference type="EMBL" id="WWD81542.1"/>
    </source>
</evidence>
<dbReference type="InterPro" id="IPR004839">
    <property type="entry name" value="Aminotransferase_I/II_large"/>
</dbReference>